<accession>A0A0D5NJS5</accession>
<feature type="domain" description="SLH" evidence="2">
    <location>
        <begin position="1375"/>
        <end position="1434"/>
    </location>
</feature>
<gene>
    <name evidence="3" type="ORF">VN24_13350</name>
</gene>
<proteinExistence type="predicted"/>
<dbReference type="PROSITE" id="PS51272">
    <property type="entry name" value="SLH"/>
    <property type="match status" value="3"/>
</dbReference>
<sequence>MVQRFSQRWILIGIAAMIISIFYNAVPAARAAAFSPVVSDVSVDAGSLIDTMKIDEQRGYLYASARDSNELLFIRTDTMQIDKRLAVGSRPRGMELAGNKLYVALSGATYIAVVNLDDKTVESTIPTIIQPSKVAVDGNSLFYADGDQWSDIHWKDLTSGMDSVIDSYIFQPELAVDRTAHRLYAGETGISSYLLNAYQTTSGAKLWSFEPDKGGYASSLFIDNGDIYYDRIRVNPDSRSIISTFNGGVLFADSAYVYTKTGIYTKNEGTTVATYDTLYNNSTAVADSSRNVYSNIFDSPIIHKQAFNLNPSPKAIEYENVDGMIHLNRNITAWAIGENEKYLYAIAPEANRLLQIDTESWTVAADRYVGSKPTDVDIRDGILYISLEGSTHIAKVDTNHETDFMAPITELEVGELTADVAAGTEKVYYTNTGSWGRVSVWQSVYTNYAATYSEPKLTMSPDASSLWIGETDSSGSNLYRMDTASGQIVQHTTGGFYSSTKEILQDDPYVYYAARRFSSSDLSRIYGEYKDGYYYAHLLFAKGNLVIGSTAFYDRDTFNPIYKLPFPIGNGYIKDDGSIILYGGTGLPSENGPFILYKFDSLEDMKSQVEEGMRPKEAEFLDENPDTLRIEGNITFRPGPMDLLVDHYEINYYDISNQRVAATRRDSIYPYQRQPDGSYSYSIWQQTLPPEVNKIGIVPVTRDGIRMEGAKLLIRLWDFPAYFVGNAILTDTDPAPGVIEGKVSFARADDERAGDRYAVYFADENGFLGDPIGSVAASGKPGYELGIPKGTAVPEGAYMLAIQMLDQDGLEAPGYVLTEIPDLMTLAPAAEQITVFNEPPGASDKITVTGLHAGDLVKAYKDNGELYGQVSVATGSTSAVISGLALDENERLLYVTVTTPGKKESFPVYNTYPPFGGTGGGAPVVPAPGGGVPVVPAPVVPEPGVGGPVTPAPGGGAPVTPAPGGGAPVTPAPGGGTPVTPAPGGGTPVTPAPGGGAPVAPAPGGGTPVVPVPGGGTPDGDPGGDTGAQVPQAHESGTVALVKMGKSADGASLAAVTLNDAALDAELKKGSSESNELKLKVSNPADEIQVTLRGDQLTKLMQSKEKAWVHIEADDSGFVLPASALKATGMKIDGEDRVVVSIRKLTEAAAAHKSLDKQSFQAVAPLFDFSIRIKKAAGRLIEINNTAVYLGHIIRFKLSSAPVETLSAVTIDPVTGTVSPVPATFKQEGDIVTATIYRKGNSVYSIVTNKTGFNDLKPSDFARNAIDKMATRMVIRGYTDGSFKPDGSVTRAEFASMLIKALGIVPSAESSAFKDVKKGAWYYDAVSAGVRTGLLKGYTDGNFRPNQTITQQEMAVVLYKALTYGGYEQQSSGTKQLFDTDKGYDAWSEQAVDTLLREGILNKSEPFKIEADKKSTRAESAELLYRVLKTLKMI</sequence>
<dbReference type="InterPro" id="IPR001119">
    <property type="entry name" value="SLH_dom"/>
</dbReference>
<dbReference type="PATRIC" id="fig|1126833.4.peg.2912"/>
<evidence type="ECO:0000256" key="1">
    <source>
        <dbReference type="SAM" id="MobiDB-lite"/>
    </source>
</evidence>
<dbReference type="InterPro" id="IPR051465">
    <property type="entry name" value="Cell_Envelope_Struct_Comp"/>
</dbReference>
<keyword evidence="4" id="KW-1185">Reference proteome</keyword>
<evidence type="ECO:0000313" key="3">
    <source>
        <dbReference type="EMBL" id="AJY75375.1"/>
    </source>
</evidence>
<dbReference type="InterPro" id="IPR015943">
    <property type="entry name" value="WD40/YVTN_repeat-like_dom_sf"/>
</dbReference>
<feature type="region of interest" description="Disordered" evidence="1">
    <location>
        <begin position="945"/>
        <end position="999"/>
    </location>
</feature>
<dbReference type="Gene3D" id="2.130.10.10">
    <property type="entry name" value="YVTN repeat-like/Quinoprotein amine dehydrogenase"/>
    <property type="match status" value="2"/>
</dbReference>
<dbReference type="KEGG" id="pbj:VN24_13350"/>
<reference evidence="3 4" key="1">
    <citation type="journal article" date="2015" name="J. Biotechnol.">
        <title>Complete genome sequence of Paenibacillus beijingensis 7188(T) (=DSM 24997(T)), a novel rhizobacterium from jujube garden soil.</title>
        <authorList>
            <person name="Kwak Y."/>
            <person name="Shin J.H."/>
        </authorList>
    </citation>
    <scope>NUCLEOTIDE SEQUENCE [LARGE SCALE GENOMIC DNA]</scope>
    <source>
        <strain evidence="3 4">DSM 24997</strain>
    </source>
</reference>
<name>A0A0D5NJS5_9BACL</name>
<dbReference type="STRING" id="1126833.VN24_13350"/>
<protein>
    <recommendedName>
        <fullName evidence="2">SLH domain-containing protein</fullName>
    </recommendedName>
</protein>
<dbReference type="HOGENOM" id="CLU_256645_0_0_9"/>
<dbReference type="SUPFAM" id="SSF63825">
    <property type="entry name" value="YWTD domain"/>
    <property type="match status" value="2"/>
</dbReference>
<evidence type="ECO:0000313" key="4">
    <source>
        <dbReference type="Proteomes" id="UP000032633"/>
    </source>
</evidence>
<dbReference type="Proteomes" id="UP000032633">
    <property type="component" value="Chromosome"/>
</dbReference>
<dbReference type="Pfam" id="PF00395">
    <property type="entry name" value="SLH"/>
    <property type="match status" value="2"/>
</dbReference>
<dbReference type="PANTHER" id="PTHR43308">
    <property type="entry name" value="OUTER MEMBRANE PROTEIN ALPHA-RELATED"/>
    <property type="match status" value="1"/>
</dbReference>
<organism evidence="3 4">
    <name type="scientific">Paenibacillus beijingensis</name>
    <dbReference type="NCBI Taxonomy" id="1126833"/>
    <lineage>
        <taxon>Bacteria</taxon>
        <taxon>Bacillati</taxon>
        <taxon>Bacillota</taxon>
        <taxon>Bacilli</taxon>
        <taxon>Bacillales</taxon>
        <taxon>Paenibacillaceae</taxon>
        <taxon>Paenibacillus</taxon>
    </lineage>
</organism>
<dbReference type="EMBL" id="CP011058">
    <property type="protein sequence ID" value="AJY75375.1"/>
    <property type="molecule type" value="Genomic_DNA"/>
</dbReference>
<evidence type="ECO:0000259" key="2">
    <source>
        <dbReference type="PROSITE" id="PS51272"/>
    </source>
</evidence>
<feature type="compositionally biased region" description="Gly residues" evidence="1">
    <location>
        <begin position="953"/>
        <end position="999"/>
    </location>
</feature>
<feature type="domain" description="SLH" evidence="2">
    <location>
        <begin position="1249"/>
        <end position="1308"/>
    </location>
</feature>
<feature type="domain" description="SLH" evidence="2">
    <location>
        <begin position="1309"/>
        <end position="1372"/>
    </location>
</feature>
<reference evidence="4" key="2">
    <citation type="submission" date="2015-03" db="EMBL/GenBank/DDBJ databases">
        <title>Genome sequence of Paenibacillus beijingensis strain DSM 24997T.</title>
        <authorList>
            <person name="Kwak Y."/>
            <person name="Shin J.-H."/>
        </authorList>
    </citation>
    <scope>NUCLEOTIDE SEQUENCE [LARGE SCALE GENOMIC DNA]</scope>
    <source>
        <strain evidence="4">DSM 24997</strain>
    </source>
</reference>
<dbReference type="PANTHER" id="PTHR43308:SF5">
    <property type="entry name" value="S-LAYER PROTEIN _ PEPTIDOGLYCAN ENDO-BETA-N-ACETYLGLUCOSAMINIDASE"/>
    <property type="match status" value="1"/>
</dbReference>